<proteinExistence type="predicted"/>
<organism evidence="1 2">
    <name type="scientific">Clostridium magnum DSM 2767</name>
    <dbReference type="NCBI Taxonomy" id="1121326"/>
    <lineage>
        <taxon>Bacteria</taxon>
        <taxon>Bacillati</taxon>
        <taxon>Bacillota</taxon>
        <taxon>Clostridia</taxon>
        <taxon>Eubacteriales</taxon>
        <taxon>Clostridiaceae</taxon>
        <taxon>Clostridium</taxon>
    </lineage>
</organism>
<accession>A0A161WKM9</accession>
<reference evidence="1 2" key="1">
    <citation type="submission" date="2016-04" db="EMBL/GenBank/DDBJ databases">
        <title>Genome sequence of Clostridium magnum DSM 2767.</title>
        <authorList>
            <person name="Poehlein A."/>
            <person name="Uhlig R."/>
            <person name="Fischer R."/>
            <person name="Bahl H."/>
            <person name="Daniel R."/>
        </authorList>
    </citation>
    <scope>NUCLEOTIDE SEQUENCE [LARGE SCALE GENOMIC DNA]</scope>
    <source>
        <strain evidence="1 2">DSM 2767</strain>
    </source>
</reference>
<dbReference type="RefSeq" id="WP_066621650.1">
    <property type="nucleotide sequence ID" value="NZ_FQXL01000004.1"/>
</dbReference>
<dbReference type="STRING" id="1121326.CLMAG_20940"/>
<gene>
    <name evidence="1" type="ORF">CLMAG_20940</name>
</gene>
<dbReference type="OrthoDB" id="270233at2"/>
<dbReference type="PANTHER" id="PTHR40705:SF2">
    <property type="entry name" value="DUF1743 DOMAIN-CONTAINING PROTEIN"/>
    <property type="match status" value="1"/>
</dbReference>
<evidence type="ECO:0000313" key="2">
    <source>
        <dbReference type="Proteomes" id="UP000076603"/>
    </source>
</evidence>
<protein>
    <recommendedName>
        <fullName evidence="3">tRNA(Ile2) 2-agmatinylcytidine synthetase</fullName>
    </recommendedName>
</protein>
<dbReference type="PANTHER" id="PTHR40705">
    <property type="entry name" value="TRNA(ILE2) 2-AGMATINYLCYTIDINE SYNTHETASE TIAS"/>
    <property type="match status" value="1"/>
</dbReference>
<name>A0A161WKM9_9CLOT</name>
<dbReference type="Proteomes" id="UP000076603">
    <property type="component" value="Unassembled WGS sequence"/>
</dbReference>
<evidence type="ECO:0008006" key="3">
    <source>
        <dbReference type="Google" id="ProtNLM"/>
    </source>
</evidence>
<dbReference type="AlphaFoldDB" id="A0A161WKM9"/>
<dbReference type="PATRIC" id="fig|1121326.3.peg.2085"/>
<dbReference type="EMBL" id="LWAE01000002">
    <property type="protein sequence ID" value="KZL92285.1"/>
    <property type="molecule type" value="Genomic_DNA"/>
</dbReference>
<evidence type="ECO:0000313" key="1">
    <source>
        <dbReference type="EMBL" id="KZL92285.1"/>
    </source>
</evidence>
<dbReference type="Gene3D" id="3.30.70.2200">
    <property type="match status" value="1"/>
</dbReference>
<keyword evidence="2" id="KW-1185">Reference proteome</keyword>
<comment type="caution">
    <text evidence="1">The sequence shown here is derived from an EMBL/GenBank/DDBJ whole genome shotgun (WGS) entry which is preliminary data.</text>
</comment>
<sequence>MNILVCIDDTDSIDSRGTGELAENIADNIESCGWGKACAVTRHQLLLHREIQYTSHNSSMCFSAEIQPEHLENIISYAGDYLKNESEPESDPGLCVVVVDDLSDDKRLIEFGYKAKRMILSKENAYDLAKELNVHLSEHGGSGLGVIGALAGAGLRLSGNDGWFKGAHKVKTSNSIIKVSELCSYKNIDRVQCIQGEYLEDNEEVVIGKLVKTMLINGQAVVLVDKVDIEGNGARWKTCGKQQLREYEEMKLNVDCK</sequence>